<dbReference type="RefSeq" id="WP_369868734.1">
    <property type="nucleotide sequence ID" value="NZ_JBGFFE010000007.1"/>
</dbReference>
<keyword evidence="2" id="KW-1185">Reference proteome</keyword>
<dbReference type="Pfam" id="PF10844">
    <property type="entry name" value="DUF2577"/>
    <property type="match status" value="1"/>
</dbReference>
<dbReference type="InterPro" id="IPR022555">
    <property type="entry name" value="DUF2577"/>
</dbReference>
<dbReference type="EMBL" id="JBGFFE010000007">
    <property type="protein sequence ID" value="MEY8763332.1"/>
    <property type="molecule type" value="Genomic_DNA"/>
</dbReference>
<comment type="caution">
    <text evidence="1">The sequence shown here is derived from an EMBL/GenBank/DDBJ whole genome shotgun (WGS) entry which is preliminary data.</text>
</comment>
<evidence type="ECO:0000313" key="2">
    <source>
        <dbReference type="Proteomes" id="UP001565220"/>
    </source>
</evidence>
<gene>
    <name evidence="1" type="ORF">AB8S09_06720</name>
</gene>
<dbReference type="Proteomes" id="UP001565220">
    <property type="component" value="Unassembled WGS sequence"/>
</dbReference>
<sequence>MARWDVRLAKQFKKRDNEEKIGAIVGIVEGIDPLTVSIYNGQGIFSGDKLYVAKECTEYTMQVTVTTGDGTYTGTAKHEGLKKGDRVACVATDDNQKLFLLGVM</sequence>
<protein>
    <submittedName>
        <fullName evidence="1">DUF2577 family protein</fullName>
    </submittedName>
</protein>
<proteinExistence type="predicted"/>
<accession>A0ABV4DWF7</accession>
<organism evidence="1 2">
    <name type="scientific">Clostridium lapidicellarium</name>
    <dbReference type="NCBI Taxonomy" id="3240931"/>
    <lineage>
        <taxon>Bacteria</taxon>
        <taxon>Bacillati</taxon>
        <taxon>Bacillota</taxon>
        <taxon>Clostridia</taxon>
        <taxon>Eubacteriales</taxon>
        <taxon>Clostridiaceae</taxon>
        <taxon>Clostridium</taxon>
    </lineage>
</organism>
<evidence type="ECO:0000313" key="1">
    <source>
        <dbReference type="EMBL" id="MEY8763332.1"/>
    </source>
</evidence>
<name>A0ABV4DWF7_9CLOT</name>
<reference evidence="1 2" key="1">
    <citation type="submission" date="2024-08" db="EMBL/GenBank/DDBJ databases">
        <title>Clostridium lapicellarii sp. nov., and Clostridium renhuaiense sp. nov., two species isolated from the mud in a fermentation cellar used for producing sauce-flavour Chinese liquors.</title>
        <authorList>
            <person name="Yang F."/>
            <person name="Wang H."/>
            <person name="Chen L.Q."/>
            <person name="Zhou N."/>
            <person name="Lu J.J."/>
            <person name="Pu X.X."/>
            <person name="Wan B."/>
            <person name="Wang L."/>
            <person name="Liu S.J."/>
        </authorList>
    </citation>
    <scope>NUCLEOTIDE SEQUENCE [LARGE SCALE GENOMIC DNA]</scope>
    <source>
        <strain evidence="1 2">MT-113</strain>
    </source>
</reference>